<feature type="region of interest" description="Disordered" evidence="1">
    <location>
        <begin position="1"/>
        <end position="36"/>
    </location>
</feature>
<dbReference type="PANTHER" id="PTHR33018:SF34">
    <property type="entry name" value="OS02G0472350 PROTEIN"/>
    <property type="match status" value="1"/>
</dbReference>
<name>A0AAD5ZNZ6_9POAL</name>
<dbReference type="AlphaFoldDB" id="A0AAD5ZNZ6"/>
<feature type="region of interest" description="Disordered" evidence="1">
    <location>
        <begin position="421"/>
        <end position="457"/>
    </location>
</feature>
<evidence type="ECO:0000256" key="1">
    <source>
        <dbReference type="SAM" id="MobiDB-lite"/>
    </source>
</evidence>
<dbReference type="Proteomes" id="UP001210211">
    <property type="component" value="Unassembled WGS sequence"/>
</dbReference>
<evidence type="ECO:0000313" key="3">
    <source>
        <dbReference type="Proteomes" id="UP001210211"/>
    </source>
</evidence>
<comment type="caution">
    <text evidence="2">The sequence shown here is derived from an EMBL/GenBank/DDBJ whole genome shotgun (WGS) entry which is preliminary data.</text>
</comment>
<sequence length="582" mass="66158">MSDSNEDHVLNEDEELMPNPNDNAAESSGGSRRGKRSAAKCIKTAKKIAAGIPLKIEFDVKGQPIGDNAAEFTRFLAQRTRDMIPISYKKWTLVPKELKYDLYNSIAEQWNIDPKFPLKGKLLTACCNRWRAFKCRLNKQYRVNAKEGGPNPWDVHNISQEEWVELDQYCQTPEFQELSKKAHENAAKKDMHHTLGSGGYLTAEKSWKKGEVVHGATSFISEEVDSRTYRWSRAHAKKNPETNQIVCTNPKVTAVVDKAVAFAQSGELQANRQNDILTSSIGSAEHSGRVRGYPDYAGFKNTFGKGTRKSKGYSKEEIDQRVQEEDSMEVLLTLPADNCVITYVARAVVFARSSMSETVHGEPLGPDEVRVQVLELFDHAKEVSPPFPPPNADDRLGMLQNSFLRWPIHLVDLDMQKLRHLRQQPQRPQSLAKSPAKKKARQQEEEQVEEEEEEVDEDFDPAAFLLDGEFKMRDPLCTPEELERLGPNAAELHNYMMMLDPSVTSFEIKAKFEGSPLDSFVLTFSDINDLFKREKLVLQVMKVWSMHHFVVIIAQPSTKTMWIVDSLNDDMFDSPMIKAYNM</sequence>
<feature type="compositionally biased region" description="Basic and acidic residues" evidence="1">
    <location>
        <begin position="1"/>
        <end position="11"/>
    </location>
</feature>
<evidence type="ECO:0000313" key="2">
    <source>
        <dbReference type="EMBL" id="KAJ3701363.1"/>
    </source>
</evidence>
<dbReference type="PANTHER" id="PTHR33018">
    <property type="entry name" value="OS10G0338966 PROTEIN-RELATED"/>
    <property type="match status" value="1"/>
</dbReference>
<protein>
    <submittedName>
        <fullName evidence="2">Uncharacterized protein</fullName>
    </submittedName>
</protein>
<dbReference type="EMBL" id="JAMRDG010000001">
    <property type="protein sequence ID" value="KAJ3701363.1"/>
    <property type="molecule type" value="Genomic_DNA"/>
</dbReference>
<reference evidence="2 3" key="1">
    <citation type="journal article" date="2022" name="Cell">
        <title>Repeat-based holocentromeres influence genome architecture and karyotype evolution.</title>
        <authorList>
            <person name="Hofstatter P.G."/>
            <person name="Thangavel G."/>
            <person name="Lux T."/>
            <person name="Neumann P."/>
            <person name="Vondrak T."/>
            <person name="Novak P."/>
            <person name="Zhang M."/>
            <person name="Costa L."/>
            <person name="Castellani M."/>
            <person name="Scott A."/>
            <person name="Toegelov H."/>
            <person name="Fuchs J."/>
            <person name="Mata-Sucre Y."/>
            <person name="Dias Y."/>
            <person name="Vanzela A.L.L."/>
            <person name="Huettel B."/>
            <person name="Almeida C.C.S."/>
            <person name="Simkova H."/>
            <person name="Souza G."/>
            <person name="Pedrosa-Harand A."/>
            <person name="Macas J."/>
            <person name="Mayer K.F.X."/>
            <person name="Houben A."/>
            <person name="Marques A."/>
        </authorList>
    </citation>
    <scope>NUCLEOTIDE SEQUENCE [LARGE SCALE GENOMIC DNA]</scope>
    <source>
        <strain evidence="2">RhyTen1mFocal</strain>
    </source>
</reference>
<organism evidence="2 3">
    <name type="scientific">Rhynchospora tenuis</name>
    <dbReference type="NCBI Taxonomy" id="198213"/>
    <lineage>
        <taxon>Eukaryota</taxon>
        <taxon>Viridiplantae</taxon>
        <taxon>Streptophyta</taxon>
        <taxon>Embryophyta</taxon>
        <taxon>Tracheophyta</taxon>
        <taxon>Spermatophyta</taxon>
        <taxon>Magnoliopsida</taxon>
        <taxon>Liliopsida</taxon>
        <taxon>Poales</taxon>
        <taxon>Cyperaceae</taxon>
        <taxon>Cyperoideae</taxon>
        <taxon>Rhynchosporeae</taxon>
        <taxon>Rhynchospora</taxon>
    </lineage>
</organism>
<keyword evidence="3" id="KW-1185">Reference proteome</keyword>
<accession>A0AAD5ZNZ6</accession>
<feature type="compositionally biased region" description="Acidic residues" evidence="1">
    <location>
        <begin position="445"/>
        <end position="457"/>
    </location>
</feature>
<proteinExistence type="predicted"/>
<gene>
    <name evidence="2" type="ORF">LUZ61_005068</name>
</gene>